<protein>
    <submittedName>
        <fullName evidence="2">Uncharacterized protein</fullName>
    </submittedName>
</protein>
<keyword evidence="1" id="KW-0812">Transmembrane</keyword>
<feature type="transmembrane region" description="Helical" evidence="1">
    <location>
        <begin position="32"/>
        <end position="50"/>
    </location>
</feature>
<proteinExistence type="predicted"/>
<name>A0A438H2A0_VITVI</name>
<accession>A0A438H2A0</accession>
<organism evidence="2 3">
    <name type="scientific">Vitis vinifera</name>
    <name type="common">Grape</name>
    <dbReference type="NCBI Taxonomy" id="29760"/>
    <lineage>
        <taxon>Eukaryota</taxon>
        <taxon>Viridiplantae</taxon>
        <taxon>Streptophyta</taxon>
        <taxon>Embryophyta</taxon>
        <taxon>Tracheophyta</taxon>
        <taxon>Spermatophyta</taxon>
        <taxon>Magnoliopsida</taxon>
        <taxon>eudicotyledons</taxon>
        <taxon>Gunneridae</taxon>
        <taxon>Pentapetalae</taxon>
        <taxon>rosids</taxon>
        <taxon>Vitales</taxon>
        <taxon>Vitaceae</taxon>
        <taxon>Viteae</taxon>
        <taxon>Vitis</taxon>
    </lineage>
</organism>
<dbReference type="EMBL" id="QGNW01000294">
    <property type="protein sequence ID" value="RVW78529.1"/>
    <property type="molecule type" value="Genomic_DNA"/>
</dbReference>
<evidence type="ECO:0000313" key="2">
    <source>
        <dbReference type="EMBL" id="RVW78529.1"/>
    </source>
</evidence>
<gene>
    <name evidence="2" type="ORF">CK203_049773</name>
</gene>
<comment type="caution">
    <text evidence="2">The sequence shown here is derived from an EMBL/GenBank/DDBJ whole genome shotgun (WGS) entry which is preliminary data.</text>
</comment>
<keyword evidence="1" id="KW-0472">Membrane</keyword>
<dbReference type="Proteomes" id="UP000288805">
    <property type="component" value="Unassembled WGS sequence"/>
</dbReference>
<evidence type="ECO:0000313" key="3">
    <source>
        <dbReference type="Proteomes" id="UP000288805"/>
    </source>
</evidence>
<sequence length="90" mass="10082">MCGGDDPHMEAPRLLGGVQRVAYHRRLVPIELPLYSVLSNVFVFIGVFLVPNLDSPSWTRVRGRLTRALDQPDQRVDQRDIAVANLDSPS</sequence>
<reference evidence="2 3" key="1">
    <citation type="journal article" date="2018" name="PLoS Genet.">
        <title>Population sequencing reveals clonal diversity and ancestral inbreeding in the grapevine cultivar Chardonnay.</title>
        <authorList>
            <person name="Roach M.J."/>
            <person name="Johnson D.L."/>
            <person name="Bohlmann J."/>
            <person name="van Vuuren H.J."/>
            <person name="Jones S.J."/>
            <person name="Pretorius I.S."/>
            <person name="Schmidt S.A."/>
            <person name="Borneman A.R."/>
        </authorList>
    </citation>
    <scope>NUCLEOTIDE SEQUENCE [LARGE SCALE GENOMIC DNA]</scope>
    <source>
        <strain evidence="3">cv. Chardonnay</strain>
        <tissue evidence="2">Leaf</tissue>
    </source>
</reference>
<dbReference type="AlphaFoldDB" id="A0A438H2A0"/>
<keyword evidence="1" id="KW-1133">Transmembrane helix</keyword>
<evidence type="ECO:0000256" key="1">
    <source>
        <dbReference type="SAM" id="Phobius"/>
    </source>
</evidence>